<protein>
    <submittedName>
        <fullName evidence="1">Uncharacterized protein</fullName>
    </submittedName>
</protein>
<evidence type="ECO:0000313" key="1">
    <source>
        <dbReference type="EMBL" id="OBY10160.1"/>
    </source>
</evidence>
<dbReference type="Proteomes" id="UP000092714">
    <property type="component" value="Unassembled WGS sequence"/>
</dbReference>
<dbReference type="InterPro" id="IPR000150">
    <property type="entry name" value="Cof"/>
</dbReference>
<dbReference type="NCBIfam" id="TIGR01484">
    <property type="entry name" value="HAD-SF-IIB"/>
    <property type="match status" value="1"/>
</dbReference>
<dbReference type="Pfam" id="PF08282">
    <property type="entry name" value="Hydrolase_3"/>
    <property type="match status" value="1"/>
</dbReference>
<organism evidence="1 2">
    <name type="scientific">Clostridium paraputrificum</name>
    <dbReference type="NCBI Taxonomy" id="29363"/>
    <lineage>
        <taxon>Bacteria</taxon>
        <taxon>Bacillati</taxon>
        <taxon>Bacillota</taxon>
        <taxon>Clostridia</taxon>
        <taxon>Eubacteriales</taxon>
        <taxon>Clostridiaceae</taxon>
        <taxon>Clostridium</taxon>
    </lineage>
</organism>
<dbReference type="PANTHER" id="PTHR10000:SF8">
    <property type="entry name" value="HAD SUPERFAMILY HYDROLASE-LIKE, TYPE 3"/>
    <property type="match status" value="1"/>
</dbReference>
<dbReference type="CDD" id="cd07516">
    <property type="entry name" value="HAD_Pase"/>
    <property type="match status" value="1"/>
</dbReference>
<dbReference type="RefSeq" id="WP_027098603.1">
    <property type="nucleotide sequence ID" value="NZ_CABHIH010000004.1"/>
</dbReference>
<dbReference type="GO" id="GO:0000287">
    <property type="term" value="F:magnesium ion binding"/>
    <property type="evidence" value="ECO:0007669"/>
    <property type="project" value="TreeGrafter"/>
</dbReference>
<dbReference type="PANTHER" id="PTHR10000">
    <property type="entry name" value="PHOSPHOSERINE PHOSPHATASE"/>
    <property type="match status" value="1"/>
</dbReference>
<keyword evidence="2" id="KW-1185">Reference proteome</keyword>
<sequence length="268" mass="30824">MSKIFDGYVLVSDMDGTLIGSDKIISSDNREAIDYFINEGGLFTIATGRMLPSVLEYRESLNLNLPILIHNGGKIYDVIKEEIISEVYIEENRKEAIKRVTNDYPNLGIEIFSDEVVYVYQSCRFTERYNRHNYEIVYDVDDSLWEKNWIKVLIIGEEKELNIIEEIYCSKYDSGSAYRSGKNYFDIVANGVSKGQALECLIDKYKLDKNKVIAVGDNMNDLEMLKVARYGFVVENGEERVKEEVDLIATSCDDNAIKFVINYIKNKI</sequence>
<dbReference type="eggNOG" id="COG0561">
    <property type="taxonomic scope" value="Bacteria"/>
</dbReference>
<dbReference type="InterPro" id="IPR036412">
    <property type="entry name" value="HAD-like_sf"/>
</dbReference>
<dbReference type="NCBIfam" id="TIGR00099">
    <property type="entry name" value="Cof-subfamily"/>
    <property type="match status" value="1"/>
</dbReference>
<dbReference type="InterPro" id="IPR006379">
    <property type="entry name" value="HAD-SF_hydro_IIB"/>
</dbReference>
<dbReference type="SUPFAM" id="SSF56784">
    <property type="entry name" value="HAD-like"/>
    <property type="match status" value="1"/>
</dbReference>
<dbReference type="SFLD" id="SFLDG01140">
    <property type="entry name" value="C2.B:_Phosphomannomutase_and_P"/>
    <property type="match status" value="1"/>
</dbReference>
<dbReference type="Gene3D" id="3.40.50.1000">
    <property type="entry name" value="HAD superfamily/HAD-like"/>
    <property type="match status" value="1"/>
</dbReference>
<accession>A0A174VCM1</accession>
<dbReference type="InterPro" id="IPR023214">
    <property type="entry name" value="HAD_sf"/>
</dbReference>
<reference evidence="1 2" key="1">
    <citation type="submission" date="2016-06" db="EMBL/GenBank/DDBJ databases">
        <authorList>
            <person name="Kjaerup R.B."/>
            <person name="Dalgaard T.S."/>
            <person name="Juul-Madsen H.R."/>
        </authorList>
    </citation>
    <scope>NUCLEOTIDE SEQUENCE [LARGE SCALE GENOMIC DNA]</scope>
    <source>
        <strain evidence="1 2">373-A1</strain>
    </source>
</reference>
<dbReference type="Gene3D" id="3.30.1240.10">
    <property type="match status" value="1"/>
</dbReference>
<comment type="caution">
    <text evidence="1">The sequence shown here is derived from an EMBL/GenBank/DDBJ whole genome shotgun (WGS) entry which is preliminary data.</text>
</comment>
<dbReference type="AlphaFoldDB" id="A0A174VCM1"/>
<name>A0A174VCM1_9CLOT</name>
<dbReference type="GO" id="GO:0016791">
    <property type="term" value="F:phosphatase activity"/>
    <property type="evidence" value="ECO:0007669"/>
    <property type="project" value="TreeGrafter"/>
</dbReference>
<dbReference type="OrthoDB" id="9781413at2"/>
<dbReference type="SFLD" id="SFLDS00003">
    <property type="entry name" value="Haloacid_Dehalogenase"/>
    <property type="match status" value="1"/>
</dbReference>
<proteinExistence type="predicted"/>
<evidence type="ECO:0000313" key="2">
    <source>
        <dbReference type="Proteomes" id="UP000092714"/>
    </source>
</evidence>
<dbReference type="GeneID" id="42776428"/>
<gene>
    <name evidence="1" type="ORF">CP373A1_11710</name>
</gene>
<dbReference type="GO" id="GO:0005829">
    <property type="term" value="C:cytosol"/>
    <property type="evidence" value="ECO:0007669"/>
    <property type="project" value="TreeGrafter"/>
</dbReference>
<dbReference type="EMBL" id="MAPZ01000024">
    <property type="protein sequence ID" value="OBY10160.1"/>
    <property type="molecule type" value="Genomic_DNA"/>
</dbReference>